<sequence length="112" mass="12534">MGMELQPPTCVDHYADLGVSPDASTQEIRRAFYKLAKETHPDKNNNESTHTPRFRKVNSTNYPSQSVSISISISPTLYPANSTCSSKTNRVTNRRKKHTSVYATQQGDRSTT</sequence>
<keyword evidence="4" id="KW-1185">Reference proteome</keyword>
<reference evidence="3 4" key="1">
    <citation type="submission" date="2023-10" db="EMBL/GenBank/DDBJ databases">
        <title>Draft genome sequence of Xylaria bambusicola isolate GMP-LS, the root and basal stem rot pathogen of sugarcane in Indonesia.</title>
        <authorList>
            <person name="Selvaraj P."/>
            <person name="Muralishankar V."/>
            <person name="Muruganantham S."/>
            <person name="Sp S."/>
            <person name="Haryani S."/>
            <person name="Lau K.J.X."/>
            <person name="Naqvi N.I."/>
        </authorList>
    </citation>
    <scope>NUCLEOTIDE SEQUENCE [LARGE SCALE GENOMIC DNA]</scope>
    <source>
        <strain evidence="3">GMP-LS</strain>
    </source>
</reference>
<feature type="compositionally biased region" description="Polar residues" evidence="1">
    <location>
        <begin position="101"/>
        <end position="112"/>
    </location>
</feature>
<feature type="compositionally biased region" description="Polar residues" evidence="1">
    <location>
        <begin position="46"/>
        <end position="63"/>
    </location>
</feature>
<dbReference type="PRINTS" id="PR00625">
    <property type="entry name" value="JDOMAIN"/>
</dbReference>
<organism evidence="3 4">
    <name type="scientific">Xylaria bambusicola</name>
    <dbReference type="NCBI Taxonomy" id="326684"/>
    <lineage>
        <taxon>Eukaryota</taxon>
        <taxon>Fungi</taxon>
        <taxon>Dikarya</taxon>
        <taxon>Ascomycota</taxon>
        <taxon>Pezizomycotina</taxon>
        <taxon>Sordariomycetes</taxon>
        <taxon>Xylariomycetidae</taxon>
        <taxon>Xylariales</taxon>
        <taxon>Xylariaceae</taxon>
        <taxon>Xylaria</taxon>
    </lineage>
</organism>
<feature type="domain" description="J" evidence="2">
    <location>
        <begin position="12"/>
        <end position="70"/>
    </location>
</feature>
<evidence type="ECO:0000313" key="4">
    <source>
        <dbReference type="Proteomes" id="UP001305414"/>
    </source>
</evidence>
<dbReference type="AlphaFoldDB" id="A0AAN7UN61"/>
<dbReference type="SMART" id="SM00271">
    <property type="entry name" value="DnaJ"/>
    <property type="match status" value="1"/>
</dbReference>
<dbReference type="Pfam" id="PF00226">
    <property type="entry name" value="DnaJ"/>
    <property type="match status" value="1"/>
</dbReference>
<dbReference type="CDD" id="cd06257">
    <property type="entry name" value="DnaJ"/>
    <property type="match status" value="1"/>
</dbReference>
<dbReference type="SUPFAM" id="SSF46565">
    <property type="entry name" value="Chaperone J-domain"/>
    <property type="match status" value="1"/>
</dbReference>
<protein>
    <recommendedName>
        <fullName evidence="2">J domain-containing protein</fullName>
    </recommendedName>
</protein>
<dbReference type="InterPro" id="IPR052763">
    <property type="entry name" value="DnaJ_C4"/>
</dbReference>
<dbReference type="Proteomes" id="UP001305414">
    <property type="component" value="Unassembled WGS sequence"/>
</dbReference>
<dbReference type="InterPro" id="IPR036869">
    <property type="entry name" value="J_dom_sf"/>
</dbReference>
<dbReference type="Gene3D" id="1.10.287.110">
    <property type="entry name" value="DnaJ domain"/>
    <property type="match status" value="1"/>
</dbReference>
<feature type="region of interest" description="Disordered" evidence="1">
    <location>
        <begin position="37"/>
        <end position="63"/>
    </location>
</feature>
<evidence type="ECO:0000256" key="1">
    <source>
        <dbReference type="SAM" id="MobiDB-lite"/>
    </source>
</evidence>
<dbReference type="InterPro" id="IPR001623">
    <property type="entry name" value="DnaJ_domain"/>
</dbReference>
<proteinExistence type="predicted"/>
<gene>
    <name evidence="3" type="ORF">RRF57_006069</name>
</gene>
<dbReference type="PANTHER" id="PTHR44825:SF1">
    <property type="entry name" value="DNAJ HOMOLOG SUBFAMILY C MEMBER 4"/>
    <property type="match status" value="1"/>
</dbReference>
<feature type="region of interest" description="Disordered" evidence="1">
    <location>
        <begin position="79"/>
        <end position="112"/>
    </location>
</feature>
<evidence type="ECO:0000259" key="2">
    <source>
        <dbReference type="PROSITE" id="PS50076"/>
    </source>
</evidence>
<dbReference type="PROSITE" id="PS50076">
    <property type="entry name" value="DNAJ_2"/>
    <property type="match status" value="1"/>
</dbReference>
<name>A0AAN7UN61_9PEZI</name>
<evidence type="ECO:0000313" key="3">
    <source>
        <dbReference type="EMBL" id="KAK5630354.1"/>
    </source>
</evidence>
<accession>A0AAN7UN61</accession>
<feature type="compositionally biased region" description="Polar residues" evidence="1">
    <location>
        <begin position="79"/>
        <end position="91"/>
    </location>
</feature>
<comment type="caution">
    <text evidence="3">The sequence shown here is derived from an EMBL/GenBank/DDBJ whole genome shotgun (WGS) entry which is preliminary data.</text>
</comment>
<dbReference type="PANTHER" id="PTHR44825">
    <property type="match status" value="1"/>
</dbReference>
<dbReference type="EMBL" id="JAWHQM010000015">
    <property type="protein sequence ID" value="KAK5630354.1"/>
    <property type="molecule type" value="Genomic_DNA"/>
</dbReference>